<name>A0ABW8XB41_9CYAN</name>
<keyword evidence="2" id="KW-1185">Reference proteome</keyword>
<protein>
    <submittedName>
        <fullName evidence="1">Uncharacterized protein</fullName>
    </submittedName>
</protein>
<organism evidence="1 2">
    <name type="scientific">Tolypothrix campylonemoides VB511288_2</name>
    <dbReference type="NCBI Taxonomy" id="3232311"/>
    <lineage>
        <taxon>Bacteria</taxon>
        <taxon>Bacillati</taxon>
        <taxon>Cyanobacteriota</taxon>
        <taxon>Cyanophyceae</taxon>
        <taxon>Nostocales</taxon>
        <taxon>Tolypothrichaceae</taxon>
        <taxon>Tolypothrix</taxon>
    </lineage>
</organism>
<dbReference type="Proteomes" id="UP001629223">
    <property type="component" value="Unassembled WGS sequence"/>
</dbReference>
<comment type="caution">
    <text evidence="1">The sequence shown here is derived from an EMBL/GenBank/DDBJ whole genome shotgun (WGS) entry which is preliminary data.</text>
</comment>
<sequence>MNYLFCHLPSEILKIKSVGTIPTALTTFKLPLENNLRSTLSGIPDIFQTYRYPLSTRRLLTDGGWAILANR</sequence>
<evidence type="ECO:0000313" key="1">
    <source>
        <dbReference type="EMBL" id="MFL9819043.1"/>
    </source>
</evidence>
<proteinExistence type="predicted"/>
<gene>
    <name evidence="1" type="ORF">AB0756_18505</name>
</gene>
<reference evidence="1 2" key="1">
    <citation type="submission" date="2024-07" db="EMBL/GenBank/DDBJ databases">
        <authorList>
            <person name="Tripathy S."/>
        </authorList>
    </citation>
    <scope>NUCLEOTIDE SEQUENCE [LARGE SCALE GENOMIC DNA]</scope>
    <source>
        <strain evidence="1 2">VB511288_2</strain>
    </source>
</reference>
<evidence type="ECO:0000313" key="2">
    <source>
        <dbReference type="Proteomes" id="UP001629223"/>
    </source>
</evidence>
<accession>A0ABW8XB41</accession>
<dbReference type="EMBL" id="JBFPMW010000005">
    <property type="protein sequence ID" value="MFL9819043.1"/>
    <property type="molecule type" value="Genomic_DNA"/>
</dbReference>